<dbReference type="EnsemblPlants" id="KEH32649">
    <property type="protein sequence ID" value="KEH32649"/>
    <property type="gene ID" value="MTR_4g132765"/>
</dbReference>
<dbReference type="Gene3D" id="2.60.120.330">
    <property type="entry name" value="B-lactam Antibiotic, Isopenicillin N Synthase, Chain"/>
    <property type="match status" value="1"/>
</dbReference>
<reference evidence="5 7" key="2">
    <citation type="journal article" date="2014" name="BMC Genomics">
        <title>An improved genome release (version Mt4.0) for the model legume Medicago truncatula.</title>
        <authorList>
            <person name="Tang H."/>
            <person name="Krishnakumar V."/>
            <person name="Bidwell S."/>
            <person name="Rosen B."/>
            <person name="Chan A."/>
            <person name="Zhou S."/>
            <person name="Gentzbittel L."/>
            <person name="Childs K.L."/>
            <person name="Yandell M."/>
            <person name="Gundlach H."/>
            <person name="Mayer K.F."/>
            <person name="Schwartz D.C."/>
            <person name="Town C.D."/>
        </authorList>
    </citation>
    <scope>GENOME REANNOTATION</scope>
    <source>
        <strain evidence="5">A17</strain>
        <strain evidence="6 7">cv. Jemalong A17</strain>
    </source>
</reference>
<keyword evidence="7" id="KW-1185">Reference proteome</keyword>
<keyword evidence="5" id="KW-0223">Dioxygenase</keyword>
<keyword evidence="1" id="KW-0479">Metal-binding</keyword>
<dbReference type="GO" id="GO:0046872">
    <property type="term" value="F:metal ion binding"/>
    <property type="evidence" value="ECO:0007669"/>
    <property type="project" value="UniProtKB-KW"/>
</dbReference>
<keyword evidence="2" id="KW-0408">Iron</keyword>
<evidence type="ECO:0000256" key="3">
    <source>
        <dbReference type="SAM" id="MobiDB-lite"/>
    </source>
</evidence>
<dbReference type="SUPFAM" id="SSF51197">
    <property type="entry name" value="Clavaminate synthase-like"/>
    <property type="match status" value="1"/>
</dbReference>
<dbReference type="InterPro" id="IPR052579">
    <property type="entry name" value="Zinc_finger_SWIM"/>
</dbReference>
<reference evidence="6" key="3">
    <citation type="submission" date="2015-04" db="UniProtKB">
        <authorList>
            <consortium name="EnsemblPlants"/>
        </authorList>
    </citation>
    <scope>IDENTIFICATION</scope>
    <source>
        <strain evidence="6">cv. Jemalong A17</strain>
    </source>
</reference>
<gene>
    <name evidence="5" type="ordered locus">MTR_4g132765</name>
</gene>
<sequence>MEKFPVVDMKNLNTEEKASTMEIIKDACENWGFFELVNHGISIEFMDKVEKLTKENYKKRMEQRFKEMVASKGLEFAQSEINDLDWESTFFLRHLPNFNISEIPDLDHDYRKIMKEFAVELENLAELLLDFLCENLGLEKGYLKKVFHGSKGPNFGNSAHYPNIIAHFQISFFISVGVGLSPLSGMVENVAEDVVEPKPGKIKASGVGSGEGKPTNDVKFKVKIHFQVEAHIVHNQAKSVSTGNFEEKPKPVPTGVRVIQVNTGSFFTTNERWKDREELLGWSGEYKPPKTRKKPKLEGTGSRKFHNHDLTPNLSGHLLAGRLRREEKQRVILTDLKEKNKESVTLIKQVYNAQTRWRKGQRENKTELQYLITELEKHRYVYFTRANSELTTLEDLFFAHTKSIDMLNTFPTVLVMDSTYKTNTYRMPLFEIVGVTSTKLTYSVAFSFLSFERENKFIWTLEMLGPRFDESRFRSSPKTDHVLCYFHIGKNVKSRCITDCRVNPKPKKGKGKVVDKDAKEADDDKHCELVKKIVRAWRDVVNSPTEDSFAIAWLTFKDEVCGPFPLFVEYVEETVLPIKKHFVRAWTNKYLHLGCRSTNIIESAHAQLKRYLRSSMGDLASCWDEIDKMLKNQFGEIQGSFGRSITVMGYVSKAVLGFIDDEFERSRRFGFAKEDCDCVQMATFGLPCACIRAGKRKKKLHILLDEIHPHWRRLSIIGEEVDANFFVTEEWDAVQKRIKRAPYKMKLFIKYKLCELGFPEETMLKPPPRKLATKEAPKRVKWETIDAQNPDSQCSHAKSNVPKTKGDGNCGFRVVAMHMGLNEDSHVLVLHALINELKNHKSDYLPFYTTERRYKEIFDGLHPPTSKNGDAPPEKWLTTPDMGHIIASCYNRPVVLLNLPKMGGECETYFPIRSAPPLNPHSNIMCLCLIPEHFLHVKLKENCPLPPPSKEWMTHKIGVAEQWLFQFLDRQAAFDELMSKEPMPPNKPTNEHNPINLDTPEKPKQEIEVMDEDEEYALSLV</sequence>
<feature type="region of interest" description="Disordered" evidence="3">
    <location>
        <begin position="979"/>
        <end position="1008"/>
    </location>
</feature>
<dbReference type="PANTHER" id="PTHR31569:SF4">
    <property type="entry name" value="SWIM-TYPE DOMAIN-CONTAINING PROTEIN"/>
    <property type="match status" value="1"/>
</dbReference>
<feature type="region of interest" description="Disordered" evidence="3">
    <location>
        <begin position="283"/>
        <end position="311"/>
    </location>
</feature>
<accession>A0A072US51</accession>
<dbReference type="AlphaFoldDB" id="A0A072US51"/>
<dbReference type="Gene3D" id="3.90.70.80">
    <property type="match status" value="1"/>
</dbReference>
<keyword evidence="5" id="KW-0560">Oxidoreductase</keyword>
<dbReference type="EMBL" id="CM001220">
    <property type="protein sequence ID" value="KEH32649.1"/>
    <property type="molecule type" value="Genomic_DNA"/>
</dbReference>
<name>A0A072US51_MEDTR</name>
<organism evidence="5 7">
    <name type="scientific">Medicago truncatula</name>
    <name type="common">Barrel medic</name>
    <name type="synonym">Medicago tribuloides</name>
    <dbReference type="NCBI Taxonomy" id="3880"/>
    <lineage>
        <taxon>Eukaryota</taxon>
        <taxon>Viridiplantae</taxon>
        <taxon>Streptophyta</taxon>
        <taxon>Embryophyta</taxon>
        <taxon>Tracheophyta</taxon>
        <taxon>Spermatophyta</taxon>
        <taxon>Magnoliopsida</taxon>
        <taxon>eudicotyledons</taxon>
        <taxon>Gunneridae</taxon>
        <taxon>Pentapetalae</taxon>
        <taxon>rosids</taxon>
        <taxon>fabids</taxon>
        <taxon>Fabales</taxon>
        <taxon>Fabaceae</taxon>
        <taxon>Papilionoideae</taxon>
        <taxon>50 kb inversion clade</taxon>
        <taxon>NPAAA clade</taxon>
        <taxon>Hologalegina</taxon>
        <taxon>IRL clade</taxon>
        <taxon>Trifolieae</taxon>
        <taxon>Medicago</taxon>
    </lineage>
</organism>
<dbReference type="InterPro" id="IPR026992">
    <property type="entry name" value="DIOX_N"/>
</dbReference>
<reference evidence="5 7" key="1">
    <citation type="journal article" date="2011" name="Nature">
        <title>The Medicago genome provides insight into the evolution of rhizobial symbioses.</title>
        <authorList>
            <person name="Young N.D."/>
            <person name="Debelle F."/>
            <person name="Oldroyd G.E."/>
            <person name="Geurts R."/>
            <person name="Cannon S.B."/>
            <person name="Udvardi M.K."/>
            <person name="Benedito V.A."/>
            <person name="Mayer K.F."/>
            <person name="Gouzy J."/>
            <person name="Schoof H."/>
            <person name="Van de Peer Y."/>
            <person name="Proost S."/>
            <person name="Cook D.R."/>
            <person name="Meyers B.C."/>
            <person name="Spannagl M."/>
            <person name="Cheung F."/>
            <person name="De Mita S."/>
            <person name="Krishnakumar V."/>
            <person name="Gundlach H."/>
            <person name="Zhou S."/>
            <person name="Mudge J."/>
            <person name="Bharti A.K."/>
            <person name="Murray J.D."/>
            <person name="Naoumkina M.A."/>
            <person name="Rosen B."/>
            <person name="Silverstein K.A."/>
            <person name="Tang H."/>
            <person name="Rombauts S."/>
            <person name="Zhao P.X."/>
            <person name="Zhou P."/>
            <person name="Barbe V."/>
            <person name="Bardou P."/>
            <person name="Bechner M."/>
            <person name="Bellec A."/>
            <person name="Berger A."/>
            <person name="Berges H."/>
            <person name="Bidwell S."/>
            <person name="Bisseling T."/>
            <person name="Choisne N."/>
            <person name="Couloux A."/>
            <person name="Denny R."/>
            <person name="Deshpande S."/>
            <person name="Dai X."/>
            <person name="Doyle J.J."/>
            <person name="Dudez A.M."/>
            <person name="Farmer A.D."/>
            <person name="Fouteau S."/>
            <person name="Franken C."/>
            <person name="Gibelin C."/>
            <person name="Gish J."/>
            <person name="Goldstein S."/>
            <person name="Gonzalez A.J."/>
            <person name="Green P.J."/>
            <person name="Hallab A."/>
            <person name="Hartog M."/>
            <person name="Hua A."/>
            <person name="Humphray S.J."/>
            <person name="Jeong D.H."/>
            <person name="Jing Y."/>
            <person name="Jocker A."/>
            <person name="Kenton S.M."/>
            <person name="Kim D.J."/>
            <person name="Klee K."/>
            <person name="Lai H."/>
            <person name="Lang C."/>
            <person name="Lin S."/>
            <person name="Macmil S.L."/>
            <person name="Magdelenat G."/>
            <person name="Matthews L."/>
            <person name="McCorrison J."/>
            <person name="Monaghan E.L."/>
            <person name="Mun J.H."/>
            <person name="Najar F.Z."/>
            <person name="Nicholson C."/>
            <person name="Noirot C."/>
            <person name="O'Bleness M."/>
            <person name="Paule C.R."/>
            <person name="Poulain J."/>
            <person name="Prion F."/>
            <person name="Qin B."/>
            <person name="Qu C."/>
            <person name="Retzel E.F."/>
            <person name="Riddle C."/>
            <person name="Sallet E."/>
            <person name="Samain S."/>
            <person name="Samson N."/>
            <person name="Sanders I."/>
            <person name="Saurat O."/>
            <person name="Scarpelli C."/>
            <person name="Schiex T."/>
            <person name="Segurens B."/>
            <person name="Severin A.J."/>
            <person name="Sherrier D.J."/>
            <person name="Shi R."/>
            <person name="Sims S."/>
            <person name="Singer S.R."/>
            <person name="Sinharoy S."/>
            <person name="Sterck L."/>
            <person name="Viollet A."/>
            <person name="Wang B.B."/>
            <person name="Wang K."/>
            <person name="Wang M."/>
            <person name="Wang X."/>
            <person name="Warfsmann J."/>
            <person name="Weissenbach J."/>
            <person name="White D.D."/>
            <person name="White J.D."/>
            <person name="Wiley G.B."/>
            <person name="Wincker P."/>
            <person name="Xing Y."/>
            <person name="Yang L."/>
            <person name="Yao Z."/>
            <person name="Ying F."/>
            <person name="Zhai J."/>
            <person name="Zhou L."/>
            <person name="Zuber A."/>
            <person name="Denarie J."/>
            <person name="Dixon R.A."/>
            <person name="May G.D."/>
            <person name="Schwartz D.C."/>
            <person name="Rogers J."/>
            <person name="Quetier F."/>
            <person name="Town C.D."/>
            <person name="Roe B.A."/>
        </authorList>
    </citation>
    <scope>NUCLEOTIDE SEQUENCE [LARGE SCALE GENOMIC DNA]</scope>
    <source>
        <strain evidence="5">A17</strain>
        <strain evidence="6 7">cv. Jemalong A17</strain>
    </source>
</reference>
<dbReference type="Pfam" id="PF14226">
    <property type="entry name" value="DIOX_N"/>
    <property type="match status" value="1"/>
</dbReference>
<evidence type="ECO:0000256" key="2">
    <source>
        <dbReference type="ARBA" id="ARBA00023004"/>
    </source>
</evidence>
<feature type="domain" description="OTU" evidence="4">
    <location>
        <begin position="799"/>
        <end position="940"/>
    </location>
</feature>
<proteinExistence type="predicted"/>
<dbReference type="InterPro" id="IPR003323">
    <property type="entry name" value="OTU_dom"/>
</dbReference>
<dbReference type="PANTHER" id="PTHR31569">
    <property type="entry name" value="SWIM-TYPE DOMAIN-CONTAINING PROTEIN"/>
    <property type="match status" value="1"/>
</dbReference>
<dbReference type="Proteomes" id="UP000002051">
    <property type="component" value="Chromosome 4"/>
</dbReference>
<evidence type="ECO:0000256" key="1">
    <source>
        <dbReference type="ARBA" id="ARBA00022723"/>
    </source>
</evidence>
<evidence type="ECO:0000313" key="5">
    <source>
        <dbReference type="EMBL" id="KEH32649.1"/>
    </source>
</evidence>
<dbReference type="HOGENOM" id="CLU_296026_0_0_1"/>
<protein>
    <submittedName>
        <fullName evidence="5">Non-heme dioxygenase in morphine synthesis amino-terminal protein</fullName>
    </submittedName>
</protein>
<evidence type="ECO:0000313" key="6">
    <source>
        <dbReference type="EnsemblPlants" id="KEH32649"/>
    </source>
</evidence>
<dbReference type="InterPro" id="IPR027443">
    <property type="entry name" value="IPNS-like_sf"/>
</dbReference>
<dbReference type="Pfam" id="PF10551">
    <property type="entry name" value="MULE"/>
    <property type="match status" value="1"/>
</dbReference>
<dbReference type="PROSITE" id="PS50802">
    <property type="entry name" value="OTU"/>
    <property type="match status" value="1"/>
</dbReference>
<evidence type="ECO:0000259" key="4">
    <source>
        <dbReference type="PROSITE" id="PS50802"/>
    </source>
</evidence>
<dbReference type="InterPro" id="IPR018289">
    <property type="entry name" value="MULE_transposase_dom"/>
</dbReference>
<dbReference type="CDD" id="cd22744">
    <property type="entry name" value="OTU"/>
    <property type="match status" value="1"/>
</dbReference>
<evidence type="ECO:0000313" key="7">
    <source>
        <dbReference type="Proteomes" id="UP000002051"/>
    </source>
</evidence>
<dbReference type="GO" id="GO:0016706">
    <property type="term" value="F:2-oxoglutarate-dependent dioxygenase activity"/>
    <property type="evidence" value="ECO:0000318"/>
    <property type="project" value="GO_Central"/>
</dbReference>